<keyword evidence="2" id="KW-0503">Monooxygenase</keyword>
<name>A0ABS9TD38_9PSEU</name>
<protein>
    <submittedName>
        <fullName evidence="4">LLM class flavin-dependent oxidoreductase</fullName>
    </submittedName>
</protein>
<dbReference type="Pfam" id="PF00296">
    <property type="entry name" value="Bac_luciferase"/>
    <property type="match status" value="1"/>
</dbReference>
<reference evidence="4 5" key="1">
    <citation type="submission" date="2022-03" db="EMBL/GenBank/DDBJ databases">
        <title>Pseudonocardia alaer sp. nov., a novel actinomycete isolated from reed forest soil.</title>
        <authorList>
            <person name="Wang L."/>
        </authorList>
    </citation>
    <scope>NUCLEOTIDE SEQUENCE [LARGE SCALE GENOMIC DNA]</scope>
    <source>
        <strain evidence="4 5">Y-16303</strain>
    </source>
</reference>
<dbReference type="InterPro" id="IPR036661">
    <property type="entry name" value="Luciferase-like_sf"/>
</dbReference>
<dbReference type="SUPFAM" id="SSF51679">
    <property type="entry name" value="Bacterial luciferase-like"/>
    <property type="match status" value="1"/>
</dbReference>
<sequence>MKFGVFDHLDRAGGADADIGRQYADRLALTELYDRAGLYAYHVAEHHGTPLGMAPSPGLFLAAVAQRTTRLRFGPLVSILGLQHPLRLLEEMCMLDQLSGGRLELGIGRGASPLELGFFDVTPDDAAEIYREAVEILLTGADSGRISADGPRFVLRGVPLHLTPVQRPHPPLWYGASRPESARWAAERDVNIVVGGATPSDIRRLTDAYRAAWSRAGKTSVLPLLGMSRHVVIADTDAEARDAARPAYELWYHHLTLLWRENDVPFPLPFAPSFEAAVSTGMCLVGSAVTVREAALRETAEAGVNYVLCRLAFGDLPLEVSKRSVALLADEVMPAFPAYEGAA</sequence>
<evidence type="ECO:0000256" key="2">
    <source>
        <dbReference type="ARBA" id="ARBA00023033"/>
    </source>
</evidence>
<dbReference type="Gene3D" id="3.20.20.30">
    <property type="entry name" value="Luciferase-like domain"/>
    <property type="match status" value="1"/>
</dbReference>
<dbReference type="Proteomes" id="UP001299970">
    <property type="component" value="Unassembled WGS sequence"/>
</dbReference>
<evidence type="ECO:0000259" key="3">
    <source>
        <dbReference type="Pfam" id="PF00296"/>
    </source>
</evidence>
<gene>
    <name evidence="4" type="ORF">MMF94_12235</name>
</gene>
<comment type="caution">
    <text evidence="4">The sequence shown here is derived from an EMBL/GenBank/DDBJ whole genome shotgun (WGS) entry which is preliminary data.</text>
</comment>
<dbReference type="RefSeq" id="WP_241036482.1">
    <property type="nucleotide sequence ID" value="NZ_BAAAJF010000002.1"/>
</dbReference>
<dbReference type="CDD" id="cd00347">
    <property type="entry name" value="Flavin_utilizing_monoxygenases"/>
    <property type="match status" value="1"/>
</dbReference>
<organism evidence="4 5">
    <name type="scientific">Pseudonocardia alaniniphila</name>
    <dbReference type="NCBI Taxonomy" id="75291"/>
    <lineage>
        <taxon>Bacteria</taxon>
        <taxon>Bacillati</taxon>
        <taxon>Actinomycetota</taxon>
        <taxon>Actinomycetes</taxon>
        <taxon>Pseudonocardiales</taxon>
        <taxon>Pseudonocardiaceae</taxon>
        <taxon>Pseudonocardia</taxon>
    </lineage>
</organism>
<evidence type="ECO:0000313" key="5">
    <source>
        <dbReference type="Proteomes" id="UP001299970"/>
    </source>
</evidence>
<dbReference type="PANTHER" id="PTHR30137">
    <property type="entry name" value="LUCIFERASE-LIKE MONOOXYGENASE"/>
    <property type="match status" value="1"/>
</dbReference>
<dbReference type="PANTHER" id="PTHR30137:SF8">
    <property type="entry name" value="BLR5498 PROTEIN"/>
    <property type="match status" value="1"/>
</dbReference>
<evidence type="ECO:0000256" key="1">
    <source>
        <dbReference type="ARBA" id="ARBA00023002"/>
    </source>
</evidence>
<feature type="domain" description="Luciferase-like" evidence="3">
    <location>
        <begin position="1"/>
        <end position="305"/>
    </location>
</feature>
<dbReference type="EMBL" id="JAKXMK010000009">
    <property type="protein sequence ID" value="MCH6166452.1"/>
    <property type="molecule type" value="Genomic_DNA"/>
</dbReference>
<dbReference type="InterPro" id="IPR011251">
    <property type="entry name" value="Luciferase-like_dom"/>
</dbReference>
<keyword evidence="5" id="KW-1185">Reference proteome</keyword>
<proteinExistence type="predicted"/>
<evidence type="ECO:0000313" key="4">
    <source>
        <dbReference type="EMBL" id="MCH6166452.1"/>
    </source>
</evidence>
<dbReference type="InterPro" id="IPR050766">
    <property type="entry name" value="Bact_Lucif_Oxidored"/>
</dbReference>
<keyword evidence="1" id="KW-0560">Oxidoreductase</keyword>
<accession>A0ABS9TD38</accession>